<dbReference type="EMBL" id="KB305767">
    <property type="protein sequence ID" value="ELU00684.1"/>
    <property type="molecule type" value="Genomic_DNA"/>
</dbReference>
<evidence type="ECO:0000313" key="2">
    <source>
        <dbReference type="EMBL" id="ELU00684.1"/>
    </source>
</evidence>
<gene>
    <name evidence="2" type="ORF">CAPTEDRAFT_206021</name>
</gene>
<feature type="domain" description="Ig-like" evidence="1">
    <location>
        <begin position="124"/>
        <end position="283"/>
    </location>
</feature>
<dbReference type="PROSITE" id="PS50835">
    <property type="entry name" value="IG_LIKE"/>
    <property type="match status" value="1"/>
</dbReference>
<dbReference type="InterPro" id="IPR007110">
    <property type="entry name" value="Ig-like_dom"/>
</dbReference>
<dbReference type="InterPro" id="IPR013783">
    <property type="entry name" value="Ig-like_fold"/>
</dbReference>
<dbReference type="Proteomes" id="UP000014760">
    <property type="component" value="Unassembled WGS sequence"/>
</dbReference>
<evidence type="ECO:0000313" key="4">
    <source>
        <dbReference type="Proteomes" id="UP000014760"/>
    </source>
</evidence>
<organism evidence="2">
    <name type="scientific">Capitella teleta</name>
    <name type="common">Polychaete worm</name>
    <dbReference type="NCBI Taxonomy" id="283909"/>
    <lineage>
        <taxon>Eukaryota</taxon>
        <taxon>Metazoa</taxon>
        <taxon>Spiralia</taxon>
        <taxon>Lophotrochozoa</taxon>
        <taxon>Annelida</taxon>
        <taxon>Polychaeta</taxon>
        <taxon>Sedentaria</taxon>
        <taxon>Scolecida</taxon>
        <taxon>Capitellidae</taxon>
        <taxon>Capitella</taxon>
    </lineage>
</organism>
<proteinExistence type="predicted"/>
<name>R7U3W9_CAPTE</name>
<accession>R7U3W9</accession>
<evidence type="ECO:0000259" key="1">
    <source>
        <dbReference type="PROSITE" id="PS50835"/>
    </source>
</evidence>
<dbReference type="SUPFAM" id="SSF48726">
    <property type="entry name" value="Immunoglobulin"/>
    <property type="match status" value="1"/>
</dbReference>
<dbReference type="EnsemblMetazoa" id="CapteT206021">
    <property type="protein sequence ID" value="CapteP206021"/>
    <property type="gene ID" value="CapteG206021"/>
</dbReference>
<dbReference type="InterPro" id="IPR036179">
    <property type="entry name" value="Ig-like_dom_sf"/>
</dbReference>
<sequence length="480" mass="53830">MVLSLSAYGDGEATLMLKSHIITMLLNSAITLPRRSEKLDRKAGCEQLGGLYTVTTQMDVFLTVREVMKHSKELYKILRRGFVAMEDAWMRASPPPRFGVLRGMCLQEKPFGAMSPTAILSTLPSLNQVSVITSESRPLSTIRYGPSAKAFGATFRWSVRCYTELLKTFVDLSLDTEFTVENNRRIPACIGSNVTIDWTYDLQSKDLFGLQWHFTETSTQIMSKLFFDVTPVIDEDYKTRLLLQEDPLKVTLFDVVMEDAGEYVCNVLIRGDASMTTNRVQLSVTDCKTDVTQAVTTQGIMSAIFYYNGQQIRQNLTIYQTGSPFIYQLRGSIGTITGLQVTMETASTKHVREFSIKDLDVSDDEISLDIASMMSDYSDGIVKVEVSALQNAASQTVSVTWVEVTPGDEESNAPRVEYNTDGLNGQISSAKTKKNDIVVTFVKANNLVPNVTLNKRPRRPASPTYWHLRLQPLSRRFQKK</sequence>
<reference evidence="2 4" key="2">
    <citation type="journal article" date="2013" name="Nature">
        <title>Insights into bilaterian evolution from three spiralian genomes.</title>
        <authorList>
            <person name="Simakov O."/>
            <person name="Marletaz F."/>
            <person name="Cho S.J."/>
            <person name="Edsinger-Gonzales E."/>
            <person name="Havlak P."/>
            <person name="Hellsten U."/>
            <person name="Kuo D.H."/>
            <person name="Larsson T."/>
            <person name="Lv J."/>
            <person name="Arendt D."/>
            <person name="Savage R."/>
            <person name="Osoegawa K."/>
            <person name="de Jong P."/>
            <person name="Grimwood J."/>
            <person name="Chapman J.A."/>
            <person name="Shapiro H."/>
            <person name="Aerts A."/>
            <person name="Otillar R.P."/>
            <person name="Terry A.Y."/>
            <person name="Boore J.L."/>
            <person name="Grigoriev I.V."/>
            <person name="Lindberg D.R."/>
            <person name="Seaver E.C."/>
            <person name="Weisblat D.A."/>
            <person name="Putnam N.H."/>
            <person name="Rokhsar D.S."/>
        </authorList>
    </citation>
    <scope>NUCLEOTIDE SEQUENCE</scope>
    <source>
        <strain evidence="2 4">I ESC-2004</strain>
    </source>
</reference>
<dbReference type="Gene3D" id="2.60.40.10">
    <property type="entry name" value="Immunoglobulins"/>
    <property type="match status" value="1"/>
</dbReference>
<dbReference type="EMBL" id="AMQN01009597">
    <property type="status" value="NOT_ANNOTATED_CDS"/>
    <property type="molecule type" value="Genomic_DNA"/>
</dbReference>
<evidence type="ECO:0000313" key="3">
    <source>
        <dbReference type="EnsemblMetazoa" id="CapteP206021"/>
    </source>
</evidence>
<protein>
    <recommendedName>
        <fullName evidence="1">Ig-like domain-containing protein</fullName>
    </recommendedName>
</protein>
<keyword evidence="4" id="KW-1185">Reference proteome</keyword>
<reference evidence="4" key="1">
    <citation type="submission" date="2012-12" db="EMBL/GenBank/DDBJ databases">
        <authorList>
            <person name="Hellsten U."/>
            <person name="Grimwood J."/>
            <person name="Chapman J.A."/>
            <person name="Shapiro H."/>
            <person name="Aerts A."/>
            <person name="Otillar R.P."/>
            <person name="Terry A.Y."/>
            <person name="Boore J.L."/>
            <person name="Simakov O."/>
            <person name="Marletaz F."/>
            <person name="Cho S.-J."/>
            <person name="Edsinger-Gonzales E."/>
            <person name="Havlak P."/>
            <person name="Kuo D.-H."/>
            <person name="Larsson T."/>
            <person name="Lv J."/>
            <person name="Arendt D."/>
            <person name="Savage R."/>
            <person name="Osoegawa K."/>
            <person name="de Jong P."/>
            <person name="Lindberg D.R."/>
            <person name="Seaver E.C."/>
            <person name="Weisblat D.A."/>
            <person name="Putnam N.H."/>
            <person name="Grigoriev I.V."/>
            <person name="Rokhsar D.S."/>
        </authorList>
    </citation>
    <scope>NUCLEOTIDE SEQUENCE</scope>
    <source>
        <strain evidence="4">I ESC-2004</strain>
    </source>
</reference>
<reference evidence="3" key="3">
    <citation type="submission" date="2015-06" db="UniProtKB">
        <authorList>
            <consortium name="EnsemblMetazoa"/>
        </authorList>
    </citation>
    <scope>IDENTIFICATION</scope>
</reference>
<dbReference type="HOGENOM" id="CLU_568898_0_0_1"/>
<dbReference type="AlphaFoldDB" id="R7U3W9"/>